<dbReference type="AlphaFoldDB" id="A0A7C4QHD9"/>
<dbReference type="SMART" id="SM00028">
    <property type="entry name" value="TPR"/>
    <property type="match status" value="12"/>
</dbReference>
<proteinExistence type="predicted"/>
<dbReference type="Pfam" id="PF13174">
    <property type="entry name" value="TPR_6"/>
    <property type="match status" value="1"/>
</dbReference>
<dbReference type="InterPro" id="IPR019734">
    <property type="entry name" value="TPR_rpt"/>
</dbReference>
<dbReference type="PANTHER" id="PTHR45586">
    <property type="entry name" value="TPR REPEAT-CONTAINING PROTEIN PA4667"/>
    <property type="match status" value="1"/>
</dbReference>
<feature type="repeat" description="TPR" evidence="3">
    <location>
        <begin position="985"/>
        <end position="1018"/>
    </location>
</feature>
<dbReference type="Gene3D" id="1.25.40.10">
    <property type="entry name" value="Tetratricopeptide repeat domain"/>
    <property type="match status" value="8"/>
</dbReference>
<dbReference type="InterPro" id="IPR051012">
    <property type="entry name" value="CellSynth/LPSAsmb/PSIAsmb"/>
</dbReference>
<evidence type="ECO:0000256" key="5">
    <source>
        <dbReference type="SAM" id="SignalP"/>
    </source>
</evidence>
<feature type="region of interest" description="Disordered" evidence="4">
    <location>
        <begin position="1017"/>
        <end position="1038"/>
    </location>
</feature>
<evidence type="ECO:0000256" key="2">
    <source>
        <dbReference type="ARBA" id="ARBA00022803"/>
    </source>
</evidence>
<keyword evidence="2 3" id="KW-0802">TPR repeat</keyword>
<organism evidence="6">
    <name type="scientific">Schlesneria paludicola</name>
    <dbReference type="NCBI Taxonomy" id="360056"/>
    <lineage>
        <taxon>Bacteria</taxon>
        <taxon>Pseudomonadati</taxon>
        <taxon>Planctomycetota</taxon>
        <taxon>Planctomycetia</taxon>
        <taxon>Planctomycetales</taxon>
        <taxon>Planctomycetaceae</taxon>
        <taxon>Schlesneria</taxon>
    </lineage>
</organism>
<evidence type="ECO:0000256" key="1">
    <source>
        <dbReference type="ARBA" id="ARBA00022737"/>
    </source>
</evidence>
<dbReference type="Pfam" id="PF14559">
    <property type="entry name" value="TPR_19"/>
    <property type="match status" value="1"/>
</dbReference>
<comment type="caution">
    <text evidence="6">The sequence shown here is derived from an EMBL/GenBank/DDBJ whole genome shotgun (WGS) entry which is preliminary data.</text>
</comment>
<feature type="chain" id="PRO_5028039952" evidence="5">
    <location>
        <begin position="28"/>
        <end position="1038"/>
    </location>
</feature>
<accession>A0A7C4QHD9</accession>
<dbReference type="Pfam" id="PF13432">
    <property type="entry name" value="TPR_16"/>
    <property type="match status" value="6"/>
</dbReference>
<evidence type="ECO:0000256" key="4">
    <source>
        <dbReference type="SAM" id="MobiDB-lite"/>
    </source>
</evidence>
<reference evidence="6" key="1">
    <citation type="journal article" date="2020" name="mSystems">
        <title>Genome- and Community-Level Interaction Insights into Carbon Utilization and Element Cycling Functions of Hydrothermarchaeota in Hydrothermal Sediment.</title>
        <authorList>
            <person name="Zhou Z."/>
            <person name="Liu Y."/>
            <person name="Xu W."/>
            <person name="Pan J."/>
            <person name="Luo Z.H."/>
            <person name="Li M."/>
        </authorList>
    </citation>
    <scope>NUCLEOTIDE SEQUENCE [LARGE SCALE GENOMIC DNA]</scope>
    <source>
        <strain evidence="6">SpSt-508</strain>
    </source>
</reference>
<sequence>MRRAVRHWLSSAVVLLVVAWVAVPAGADQALDDYNLGLQLFKQGRWAQATDTFRKFLRDHGEHPRAPLAKLHLGLALLNQSEFKSARDVLRRFVKEHPEDPNVAQARFRVAECSYLLNELPAAKTEFEAYLKDHPDDPFAARALPYLGDVQLRLNDAAAAEQTFAKAVERFPEGPLVDDARFGWAKALEAQNQHEAALARYRELAEGTGPRAAEAQLQIGLRQVEQQEYAQAATTFRELAQRFPQSPLAVEARLNAGYALYRAGRFAEAAREFAQAEAVPAHAVTAGYWRGRSLKEAGDYARAADLFKSLAAKAAQHPLAETILYQQGTCERLAGRGTAARKSFLEVVARFPRGDLADDALHCAAELAIEAGDLAAAEKLLMQFAQDYPESGLRMYQELLKGRLALVRASKAGDAAAAEADYALAAAHCEQVLNHSTRPQTRAQARYYLALTRQMQGQHPQALETLAPLIAELESLPELVDALVLQADSWLHVDQPESAVTALERYFTLAPKGRQLGRALSLGVQAHAKLGQTSAAQTMLERLAREFPKSPAHLNALLHLAEAADARQDWPAAERLYRQLLGLAEDGEHKLFALRGLGFVLHRQKQFAAASELFAEIGRTFGAHRLAAEAAYYHAECLREGGQLAEAAAAFAAAFERRAPMTPAATGEEQRPPFVFVYRAGLQAARTWRRLGKVPEAHQAYAALLEKFPRPEQLDRVLDEWAMLNYEAERFSEADALFRRLLTETPHSELADNARLNLAESDMLAGKLDEARAEFEALLASDQSDAEVRERSQFQLVVLSLEQRRWSEVRERAERFLKEYPDSADRNYMQYCRWEARLAEPQSPPQDLEALRKELQARIEGEAPSPVPSWWPRLWVLLAEVQFRLKDYDALPQTLADLKQRFPQAPQVYQVEEVLGRGFKQQARFDEARQAFERVLAHPAAFRTETAAKAQFLIGETYLLEEKWSDAFLAYQKVYVSYKFPEWQAEALLQAGKCDEQLGQWADAVKTYTQMLEEFPQSSRAAEARKRLDSARKRAAAP</sequence>
<keyword evidence="1" id="KW-0677">Repeat</keyword>
<dbReference type="PANTHER" id="PTHR45586:SF1">
    <property type="entry name" value="LIPOPOLYSACCHARIDE ASSEMBLY PROTEIN B"/>
    <property type="match status" value="1"/>
</dbReference>
<name>A0A7C4QHD9_9PLAN</name>
<keyword evidence="5" id="KW-0732">Signal</keyword>
<dbReference type="PROSITE" id="PS50005">
    <property type="entry name" value="TPR"/>
    <property type="match status" value="2"/>
</dbReference>
<dbReference type="SUPFAM" id="SSF48452">
    <property type="entry name" value="TPR-like"/>
    <property type="match status" value="5"/>
</dbReference>
<protein>
    <submittedName>
        <fullName evidence="6">Tetratricopeptide repeat protein</fullName>
    </submittedName>
</protein>
<feature type="signal peptide" evidence="5">
    <location>
        <begin position="1"/>
        <end position="27"/>
    </location>
</feature>
<feature type="compositionally biased region" description="Basic and acidic residues" evidence="4">
    <location>
        <begin position="1022"/>
        <end position="1032"/>
    </location>
</feature>
<evidence type="ECO:0000313" key="6">
    <source>
        <dbReference type="EMBL" id="HGT38841.1"/>
    </source>
</evidence>
<dbReference type="InterPro" id="IPR011990">
    <property type="entry name" value="TPR-like_helical_dom_sf"/>
</dbReference>
<evidence type="ECO:0000256" key="3">
    <source>
        <dbReference type="PROSITE-ProRule" id="PRU00339"/>
    </source>
</evidence>
<gene>
    <name evidence="6" type="ORF">ENS64_06195</name>
</gene>
<feature type="repeat" description="TPR" evidence="3">
    <location>
        <begin position="141"/>
        <end position="174"/>
    </location>
</feature>
<dbReference type="EMBL" id="DSVQ01000012">
    <property type="protein sequence ID" value="HGT38841.1"/>
    <property type="molecule type" value="Genomic_DNA"/>
</dbReference>